<dbReference type="AlphaFoldDB" id="A0A437M5Z1"/>
<name>A0A437M5Z1_9SPHN</name>
<gene>
    <name evidence="2" type="ORF">EOD43_03295</name>
</gene>
<accession>A0A437M5Z1</accession>
<keyword evidence="3" id="KW-1185">Reference proteome</keyword>
<feature type="domain" description="AB hydrolase-1" evidence="1">
    <location>
        <begin position="20"/>
        <end position="121"/>
    </location>
</feature>
<dbReference type="InterPro" id="IPR050228">
    <property type="entry name" value="Carboxylesterase_BioH"/>
</dbReference>
<comment type="caution">
    <text evidence="2">The sequence shown here is derived from an EMBL/GenBank/DDBJ whole genome shotgun (WGS) entry which is preliminary data.</text>
</comment>
<dbReference type="SUPFAM" id="SSF53474">
    <property type="entry name" value="alpha/beta-Hydrolases"/>
    <property type="match status" value="1"/>
</dbReference>
<evidence type="ECO:0000313" key="3">
    <source>
        <dbReference type="Proteomes" id="UP000282971"/>
    </source>
</evidence>
<keyword evidence="2" id="KW-0378">Hydrolase</keyword>
<reference evidence="2 3" key="1">
    <citation type="submission" date="2019-01" db="EMBL/GenBank/DDBJ databases">
        <authorList>
            <person name="Chen W.-M."/>
        </authorList>
    </citation>
    <scope>NUCLEOTIDE SEQUENCE [LARGE SCALE GENOMIC DNA]</scope>
    <source>
        <strain evidence="2 3">CCP-7</strain>
    </source>
</reference>
<dbReference type="PANTHER" id="PTHR43194">
    <property type="entry name" value="HYDROLASE ALPHA/BETA FOLD FAMILY"/>
    <property type="match status" value="1"/>
</dbReference>
<evidence type="ECO:0000313" key="2">
    <source>
        <dbReference type="EMBL" id="RVT92946.1"/>
    </source>
</evidence>
<protein>
    <submittedName>
        <fullName evidence="2">Alpha/beta hydrolase</fullName>
    </submittedName>
</protein>
<dbReference type="PANTHER" id="PTHR43194:SF2">
    <property type="entry name" value="PEROXISOMAL MEMBRANE PROTEIN LPX1"/>
    <property type="match status" value="1"/>
</dbReference>
<dbReference type="PRINTS" id="PR00111">
    <property type="entry name" value="ABHYDROLASE"/>
</dbReference>
<dbReference type="Pfam" id="PF00561">
    <property type="entry name" value="Abhydrolase_1"/>
    <property type="match status" value="1"/>
</dbReference>
<dbReference type="InterPro" id="IPR000073">
    <property type="entry name" value="AB_hydrolase_1"/>
</dbReference>
<sequence length="255" mass="27615">MAFLQVGASRIRYDAYGDGPALILAHGVGGNRVSWFRQVPHFSQRYRVVVFDHRAFGGSEDVEGEGRSRYVGDLLALLDELEIETAILVGQSMGGGTCAAFTCQYPHRVRALVVADSLAGIQVPEPLASALRATSEANRQLSQVERVLGPSIRLKDPESTHLYLQLATFNSVNVHTVRGVMPRWSPAVLAEAGVPTLFVAGQSDILFTSAQIAAVQALVPNSHFIEIEDAGHSAYFEQPARFNAALDAFLDGLLR</sequence>
<dbReference type="OrthoDB" id="8680283at2"/>
<organism evidence="2 3">
    <name type="scientific">Sphingomonas crocodyli</name>
    <dbReference type="NCBI Taxonomy" id="1979270"/>
    <lineage>
        <taxon>Bacteria</taxon>
        <taxon>Pseudomonadati</taxon>
        <taxon>Pseudomonadota</taxon>
        <taxon>Alphaproteobacteria</taxon>
        <taxon>Sphingomonadales</taxon>
        <taxon>Sphingomonadaceae</taxon>
        <taxon>Sphingomonas</taxon>
    </lineage>
</organism>
<dbReference type="RefSeq" id="WP_127741063.1">
    <property type="nucleotide sequence ID" value="NZ_SACN01000001.1"/>
</dbReference>
<proteinExistence type="predicted"/>
<dbReference type="GO" id="GO:0016787">
    <property type="term" value="F:hydrolase activity"/>
    <property type="evidence" value="ECO:0007669"/>
    <property type="project" value="UniProtKB-KW"/>
</dbReference>
<dbReference type="InterPro" id="IPR029058">
    <property type="entry name" value="AB_hydrolase_fold"/>
</dbReference>
<evidence type="ECO:0000259" key="1">
    <source>
        <dbReference type="Pfam" id="PF00561"/>
    </source>
</evidence>
<dbReference type="EMBL" id="SACN01000001">
    <property type="protein sequence ID" value="RVT92946.1"/>
    <property type="molecule type" value="Genomic_DNA"/>
</dbReference>
<dbReference type="Gene3D" id="3.40.50.1820">
    <property type="entry name" value="alpha/beta hydrolase"/>
    <property type="match status" value="1"/>
</dbReference>
<dbReference type="Proteomes" id="UP000282971">
    <property type="component" value="Unassembled WGS sequence"/>
</dbReference>